<dbReference type="EMBL" id="CAJNNV010033161">
    <property type="protein sequence ID" value="CAE8642442.1"/>
    <property type="molecule type" value="Genomic_DNA"/>
</dbReference>
<feature type="transmembrane region" description="Helical" evidence="6">
    <location>
        <begin position="215"/>
        <end position="232"/>
    </location>
</feature>
<feature type="region of interest" description="Disordered" evidence="5">
    <location>
        <begin position="1"/>
        <end position="27"/>
    </location>
</feature>
<dbReference type="PANTHER" id="PTHR22950">
    <property type="entry name" value="AMINO ACID TRANSPORTER"/>
    <property type="match status" value="1"/>
</dbReference>
<evidence type="ECO:0000256" key="5">
    <source>
        <dbReference type="SAM" id="MobiDB-lite"/>
    </source>
</evidence>
<evidence type="ECO:0000256" key="3">
    <source>
        <dbReference type="ARBA" id="ARBA00022989"/>
    </source>
</evidence>
<evidence type="ECO:0000256" key="1">
    <source>
        <dbReference type="ARBA" id="ARBA00004141"/>
    </source>
</evidence>
<dbReference type="GO" id="GO:0015179">
    <property type="term" value="F:L-amino acid transmembrane transporter activity"/>
    <property type="evidence" value="ECO:0007669"/>
    <property type="project" value="TreeGrafter"/>
</dbReference>
<dbReference type="PANTHER" id="PTHR22950:SF652">
    <property type="entry name" value="TRANSMEMBRANE AMINO ACID TRANSPORTER FAMILY PROTEIN"/>
    <property type="match status" value="1"/>
</dbReference>
<feature type="transmembrane region" description="Helical" evidence="6">
    <location>
        <begin position="145"/>
        <end position="163"/>
    </location>
</feature>
<feature type="transmembrane region" description="Helical" evidence="6">
    <location>
        <begin position="102"/>
        <end position="125"/>
    </location>
</feature>
<reference evidence="8" key="1">
    <citation type="submission" date="2021-02" db="EMBL/GenBank/DDBJ databases">
        <authorList>
            <person name="Dougan E. K."/>
            <person name="Rhodes N."/>
            <person name="Thang M."/>
            <person name="Chan C."/>
        </authorList>
    </citation>
    <scope>NUCLEOTIDE SEQUENCE</scope>
</reference>
<dbReference type="InterPro" id="IPR013057">
    <property type="entry name" value="AA_transpt_TM"/>
</dbReference>
<dbReference type="OrthoDB" id="443286at2759"/>
<name>A0A813HVE8_POLGL</name>
<feature type="domain" description="Amino acid transporter transmembrane" evidence="7">
    <location>
        <begin position="25"/>
        <end position="390"/>
    </location>
</feature>
<feature type="transmembrane region" description="Helical" evidence="6">
    <location>
        <begin position="244"/>
        <end position="273"/>
    </location>
</feature>
<keyword evidence="4 6" id="KW-0472">Membrane</keyword>
<keyword evidence="9" id="KW-1185">Reference proteome</keyword>
<dbReference type="AlphaFoldDB" id="A0A813HVE8"/>
<gene>
    <name evidence="8" type="ORF">PGLA1383_LOCUS56942</name>
</gene>
<comment type="subcellular location">
    <subcellularLocation>
        <location evidence="1">Membrane</location>
        <topology evidence="1">Multi-pass membrane protein</topology>
    </subcellularLocation>
</comment>
<comment type="caution">
    <text evidence="8">The sequence shown here is derived from an EMBL/GenBank/DDBJ whole genome shotgun (WGS) entry which is preliminary data.</text>
</comment>
<dbReference type="OMA" id="FHAIDRC"/>
<evidence type="ECO:0000256" key="4">
    <source>
        <dbReference type="ARBA" id="ARBA00023136"/>
    </source>
</evidence>
<dbReference type="GO" id="GO:0016020">
    <property type="term" value="C:membrane"/>
    <property type="evidence" value="ECO:0007669"/>
    <property type="project" value="UniProtKB-SubCell"/>
</dbReference>
<feature type="transmembrane region" description="Helical" evidence="6">
    <location>
        <begin position="293"/>
        <end position="313"/>
    </location>
</feature>
<feature type="transmembrane region" description="Helical" evidence="6">
    <location>
        <begin position="175"/>
        <end position="195"/>
    </location>
</feature>
<sequence>MALYSPLPHFIPPQSSEAKESSEGGSSLTTSMVNLSKNIIGAGMLSLPFAMRGAGVVPFLLGITLYGALNAYTFFLLGWCCQVVQASSFGELWSKTFGAKSAWVADVAVLLNNGGACLAYCVLMGDFLSKALAGLLPGVPLLHDRGADLVLVAAFVLVPLSLLRDLAPLRFGSVAGLGATLYVFLLLAGDCAANANIFAPSGPVMKNMLPMRVDFFQALALFSSAFMAHYNSPKFYSQLQDNTLPRFAALVAGAFGLALAVFAVFGLCGFAVFGFAVEGNVLKNYGGGAEVMLAWLGMAFSVAFTYPLVFSGFRESFTALLPRLGFAGANTDDSKFRVPFTLFAVALTVLGGTVFSNIALVNGVKGAILCSVLAFVFPAAIHLKLTDVGGPAEKQSTPMMRAGSACLILVGLASGLLALLAMFVLPKTDFSALAAETSSAV</sequence>
<feature type="transmembrane region" description="Helical" evidence="6">
    <location>
        <begin position="56"/>
        <end position="81"/>
    </location>
</feature>
<dbReference type="Pfam" id="PF01490">
    <property type="entry name" value="Aa_trans"/>
    <property type="match status" value="1"/>
</dbReference>
<evidence type="ECO:0000256" key="2">
    <source>
        <dbReference type="ARBA" id="ARBA00022692"/>
    </source>
</evidence>
<feature type="transmembrane region" description="Helical" evidence="6">
    <location>
        <begin position="406"/>
        <end position="425"/>
    </location>
</feature>
<keyword evidence="2 6" id="KW-0812">Transmembrane</keyword>
<protein>
    <recommendedName>
        <fullName evidence="7">Amino acid transporter transmembrane domain-containing protein</fullName>
    </recommendedName>
</protein>
<evidence type="ECO:0000313" key="9">
    <source>
        <dbReference type="Proteomes" id="UP000654075"/>
    </source>
</evidence>
<organism evidence="8 9">
    <name type="scientific">Polarella glacialis</name>
    <name type="common">Dinoflagellate</name>
    <dbReference type="NCBI Taxonomy" id="89957"/>
    <lineage>
        <taxon>Eukaryota</taxon>
        <taxon>Sar</taxon>
        <taxon>Alveolata</taxon>
        <taxon>Dinophyceae</taxon>
        <taxon>Suessiales</taxon>
        <taxon>Suessiaceae</taxon>
        <taxon>Polarella</taxon>
    </lineage>
</organism>
<evidence type="ECO:0000256" key="6">
    <source>
        <dbReference type="SAM" id="Phobius"/>
    </source>
</evidence>
<keyword evidence="3 6" id="KW-1133">Transmembrane helix</keyword>
<dbReference type="Proteomes" id="UP000654075">
    <property type="component" value="Unassembled WGS sequence"/>
</dbReference>
<accession>A0A813HVE8</accession>
<feature type="transmembrane region" description="Helical" evidence="6">
    <location>
        <begin position="340"/>
        <end position="360"/>
    </location>
</feature>
<proteinExistence type="predicted"/>
<evidence type="ECO:0000313" key="8">
    <source>
        <dbReference type="EMBL" id="CAE8642442.1"/>
    </source>
</evidence>
<evidence type="ECO:0000259" key="7">
    <source>
        <dbReference type="Pfam" id="PF01490"/>
    </source>
</evidence>
<feature type="transmembrane region" description="Helical" evidence="6">
    <location>
        <begin position="366"/>
        <end position="385"/>
    </location>
</feature>